<dbReference type="OMA" id="ECTQLVP"/>
<keyword evidence="4" id="KW-0963">Cytoplasm</keyword>
<dbReference type="Pfam" id="PF16507">
    <property type="entry name" value="HEAT_PSME4_mid"/>
    <property type="match status" value="1"/>
</dbReference>
<evidence type="ECO:0000259" key="12">
    <source>
        <dbReference type="Pfam" id="PF23096"/>
    </source>
</evidence>
<comment type="subcellular location">
    <subcellularLocation>
        <location evidence="2">Cytoplasm</location>
    </subcellularLocation>
    <subcellularLocation>
        <location evidence="1">Nucleus speckle</location>
    </subcellularLocation>
</comment>
<keyword evidence="14" id="KW-0647">Proteasome</keyword>
<dbReference type="InterPro" id="IPR032430">
    <property type="entry name" value="Blm10_mid"/>
</dbReference>
<evidence type="ECO:0000259" key="10">
    <source>
        <dbReference type="Pfam" id="PF11919"/>
    </source>
</evidence>
<evidence type="ECO:0000256" key="3">
    <source>
        <dbReference type="ARBA" id="ARBA00005739"/>
    </source>
</evidence>
<dbReference type="InterPro" id="IPR035309">
    <property type="entry name" value="PSME4"/>
</dbReference>
<evidence type="ECO:0000256" key="2">
    <source>
        <dbReference type="ARBA" id="ARBA00004496"/>
    </source>
</evidence>
<evidence type="ECO:0000313" key="13">
    <source>
        <dbReference type="Proteomes" id="UP000694843"/>
    </source>
</evidence>
<evidence type="ECO:0000256" key="7">
    <source>
        <dbReference type="ARBA" id="ARBA00023204"/>
    </source>
</evidence>
<keyword evidence="13" id="KW-1185">Reference proteome</keyword>
<dbReference type="InterPro" id="IPR055455">
    <property type="entry name" value="HEAT_PSME4"/>
</dbReference>
<keyword evidence="6" id="KW-0227">DNA damage</keyword>
<evidence type="ECO:0000256" key="9">
    <source>
        <dbReference type="SAM" id="MobiDB-lite"/>
    </source>
</evidence>
<dbReference type="InterPro" id="IPR011989">
    <property type="entry name" value="ARM-like"/>
</dbReference>
<protein>
    <submittedName>
        <fullName evidence="14">Proteasome activator complex subunit 4A isoform X1</fullName>
    </submittedName>
</protein>
<dbReference type="GO" id="GO:0070628">
    <property type="term" value="F:proteasome binding"/>
    <property type="evidence" value="ECO:0007669"/>
    <property type="project" value="InterPro"/>
</dbReference>
<evidence type="ECO:0000259" key="11">
    <source>
        <dbReference type="Pfam" id="PF16507"/>
    </source>
</evidence>
<dbReference type="Pfam" id="PF11919">
    <property type="entry name" value="PSME4_C"/>
    <property type="match status" value="1"/>
</dbReference>
<evidence type="ECO:0000256" key="4">
    <source>
        <dbReference type="ARBA" id="ARBA00022490"/>
    </source>
</evidence>
<proteinExistence type="inferred from homology"/>
<dbReference type="GO" id="GO:0010499">
    <property type="term" value="P:proteasomal ubiquitin-independent protein catabolic process"/>
    <property type="evidence" value="ECO:0007669"/>
    <property type="project" value="TreeGrafter"/>
</dbReference>
<evidence type="ECO:0000256" key="5">
    <source>
        <dbReference type="ARBA" id="ARBA00022737"/>
    </source>
</evidence>
<sequence>MVDISQHAMDEDPACDDDNAVSELQSEMSWSTIEDEIFDDDLELSFDEDFDDREELDDFKFSSSMGGDEMEDGFEPDIKLKGGLGFIPQRRNLSNNLLPYSNHLDAEIVEELKNIKLNLTKALVASDLKCGGLTWIYRLHRFIKLYGYCFSKEDHVAFIELLYELIVAPGLVIRVVIRLCQTLLLLLKKITLLTPDDIQLQWRPLYELHCRFFHCAVAKQGMLRVPIQTEGTINSVIRHCRAYFAPGTTEELLEEFVPRLCPFDEQMNRSMKYLDMFLPVVTRHHGKLPNFGLWKDFLLDQIENSPYWEAYVFGIVSRLAWRNIGIIDWQKDLPLFFTKLLRSLGLPVGYRGMAGSGARHCDSTNVAMFIVANLGGGSCCQEQLSRFIGVVESYLHPSNSGHWTSTILDIFCKITLYFNKRINREQRPPKEPSWESKISESMHLTEADVDAFVESLLPVILTAVFGKSGAADASITLGRLAALRTSLVMTKFLELMYPALSSSSEPQRLQSVLQTGVLTALSIVTGGSDFPAGPTHILPLLHLLLPGIDPNDITKTMATFQLVTTFATLIPIADCSSAASDPNLNLTEVEMELCHQSAEVGEFLLMFLERCFCVVESCVSAEQQTLQPSQADFGGCQHALMSREETLIEAGMSFTIRAIFQQSHPEIAKLLVRRLASYAIERTLETGVSGRLLANICRAAARAQPELVLSALVPPLTRQLESLLKSESVLHDETPDNEFMFNLLLLSEVLSCRCDVAVQYVHVVMPVLEGALGVVCLSAQKMAATLYGNLLASLATSSPVDFCSFTNDWNEPYSSFLPIRHWGALISGGWSAMKVKWVQPGPEEKAALTLVLNSFLLPHLAKLQAAALNLASVTKEELNLSLLIVQESLNAGPVLPLWQEEPIQLEISSAPEKPHYLILSEQDVSIELDINGKPSNVRLAIADAVLDLVYAMLGADSDNTKAYTSIVNILWSVALLHSLKRVDFESRWRNLSQVQRMLRNNLVGPEQHWHRMRHVIVQRAHLQHLSRTLEFIETLPFTNTHKRIMDAGLKLSTSNYSQVRKGGQQLLRNFFAQFPSSCELLVPQLVQNLALDPKQHHKTFKGTLFVLLGAKCKGLVVKQNWDSMLALWPAILAAQHSEKPSISSLLSQLLDNLLTGFELVYLEQQVPESVVKLCQKIARQVGFKRDVSEVESSKQFVEKNKHQQVDTYNKLVENIAQQFQSGKLHWRHEQLAVSMLGILVRPDLPYPAAAVRSVTHALLHHNIHVRKMAVLYLPNVLRNLKRAHKKELLCLPPDAQDNKSLPVLQKFAPSVNRDDNKFLQYDAKFSDMTEEEYNSRQFVHPTYLGFTCWPREVYVYSPATQQPPLDRPTEELSPAELEIYLFFSDEQKIQKLIDLFTLEEQRNIVERFDQRKMMIWKGVFRNYGPCLLPLIRGHLLRLADDTAEASQRCASEILAGLVRATKHWPYAAWKDVMSLATETLTLAFSKMSSDATDNWYRAMTKISMDRDANLFAPLVEFLVNIPDIVSSSSFSVQCRLFVCSSMLSQQEWRILNLQPRLLQQLRPALSHPYKAVRDRVSTVLYNVFFLSTADVFYSESRGFSLQVPESLNLNSFVEDVLTQLGSLQEYSGGNSSGEGLSLVMGSEPRDGTSPQDSLLQHLVPAEVLVGASTSQHGSDARIGATTEDYPACEDASIDVPRDTSSYTAGETTAESSSLIPPIVTSSPQLVSSSFNICGGDNDERKNAFRIINTMCSFVQIMSTRYYSATPLPLYKFLGALCQLESVDSEQEVCSNCVSALCTMGQSLLQQQHLLPLIQRLQEITEYRWWRARSAALGVLQMVVFHNALTMMACDGAPQLVLKVVLARIKDERLEVRNMASQVLSSALHINFVPNSTEIREKFTRELRKATRKSTKIWSSERVVEVHGAVLGLAAFVESAPYSVPDFLPQVLCTLASCINLPQPIAGSIRNSLSNFRRTHHDNWEEHKQHFSSEQLDVLNDLLLSPSYYA</sequence>
<dbReference type="RefSeq" id="XP_018011104.2">
    <property type="nucleotide sequence ID" value="XM_018155615.2"/>
</dbReference>
<dbReference type="InterPro" id="IPR016024">
    <property type="entry name" value="ARM-type_fold"/>
</dbReference>
<keyword evidence="8" id="KW-0539">Nucleus</keyword>
<dbReference type="Pfam" id="PF23096">
    <property type="entry name" value="HEAT_PSME4"/>
    <property type="match status" value="1"/>
</dbReference>
<dbReference type="GO" id="GO:0000502">
    <property type="term" value="C:proteasome complex"/>
    <property type="evidence" value="ECO:0007669"/>
    <property type="project" value="UniProtKB-KW"/>
</dbReference>
<evidence type="ECO:0000313" key="14">
    <source>
        <dbReference type="RefSeq" id="XP_018011104.2"/>
    </source>
</evidence>
<dbReference type="GO" id="GO:0006281">
    <property type="term" value="P:DNA repair"/>
    <property type="evidence" value="ECO:0007669"/>
    <property type="project" value="UniProtKB-KW"/>
</dbReference>
<dbReference type="SUPFAM" id="SSF48371">
    <property type="entry name" value="ARM repeat"/>
    <property type="match status" value="2"/>
</dbReference>
<keyword evidence="7" id="KW-0234">DNA repair</keyword>
<dbReference type="PANTHER" id="PTHR32170">
    <property type="entry name" value="PROTEASOME ACTIVATOR COMPLEX SUBUNIT 4"/>
    <property type="match status" value="1"/>
</dbReference>
<gene>
    <name evidence="14" type="primary">LOC108668400</name>
</gene>
<dbReference type="GO" id="GO:0005829">
    <property type="term" value="C:cytosol"/>
    <property type="evidence" value="ECO:0007669"/>
    <property type="project" value="TreeGrafter"/>
</dbReference>
<reference evidence="14" key="1">
    <citation type="submission" date="2025-08" db="UniProtKB">
        <authorList>
            <consortium name="RefSeq"/>
        </authorList>
    </citation>
    <scope>IDENTIFICATION</scope>
    <source>
        <tissue evidence="14">Whole organism</tissue>
    </source>
</reference>
<keyword evidence="5" id="KW-0677">Repeat</keyword>
<dbReference type="OrthoDB" id="17907at2759"/>
<dbReference type="Proteomes" id="UP000694843">
    <property type="component" value="Unplaced"/>
</dbReference>
<dbReference type="GeneID" id="108668400"/>
<dbReference type="PANTHER" id="PTHR32170:SF3">
    <property type="entry name" value="PROTEASOME ACTIVATOR COMPLEX SUBUNIT 4"/>
    <property type="match status" value="1"/>
</dbReference>
<feature type="domain" description="Proteasome activator complex subunit 4 C-terminal" evidence="10">
    <location>
        <begin position="1919"/>
        <end position="2005"/>
    </location>
</feature>
<organism evidence="13 14">
    <name type="scientific">Hyalella azteca</name>
    <name type="common">Amphipod</name>
    <dbReference type="NCBI Taxonomy" id="294128"/>
    <lineage>
        <taxon>Eukaryota</taxon>
        <taxon>Metazoa</taxon>
        <taxon>Ecdysozoa</taxon>
        <taxon>Arthropoda</taxon>
        <taxon>Crustacea</taxon>
        <taxon>Multicrustacea</taxon>
        <taxon>Malacostraca</taxon>
        <taxon>Eumalacostraca</taxon>
        <taxon>Peracarida</taxon>
        <taxon>Amphipoda</taxon>
        <taxon>Senticaudata</taxon>
        <taxon>Talitrida</taxon>
        <taxon>Talitroidea</taxon>
        <taxon>Hyalellidae</taxon>
        <taxon>Hyalella</taxon>
    </lineage>
</organism>
<dbReference type="GO" id="GO:0016504">
    <property type="term" value="F:peptidase activator activity"/>
    <property type="evidence" value="ECO:0007669"/>
    <property type="project" value="InterPro"/>
</dbReference>
<evidence type="ECO:0000256" key="8">
    <source>
        <dbReference type="ARBA" id="ARBA00023242"/>
    </source>
</evidence>
<name>A0A8B7NBZ6_HYAAZ</name>
<dbReference type="Gene3D" id="1.25.10.10">
    <property type="entry name" value="Leucine-rich Repeat Variant"/>
    <property type="match status" value="1"/>
</dbReference>
<dbReference type="GO" id="GO:0016607">
    <property type="term" value="C:nuclear speck"/>
    <property type="evidence" value="ECO:0007669"/>
    <property type="project" value="UniProtKB-SubCell"/>
</dbReference>
<dbReference type="InterPro" id="IPR021843">
    <property type="entry name" value="PSME4_C"/>
</dbReference>
<accession>A0A8B7NBZ6</accession>
<evidence type="ECO:0000256" key="1">
    <source>
        <dbReference type="ARBA" id="ARBA00004324"/>
    </source>
</evidence>
<comment type="similarity">
    <text evidence="3">Belongs to the BLM10 family.</text>
</comment>
<feature type="domain" description="Proteasome activator complex subunit 4-like HEAT repeat-like" evidence="12">
    <location>
        <begin position="1251"/>
        <end position="1539"/>
    </location>
</feature>
<feature type="region of interest" description="Disordered" evidence="9">
    <location>
        <begin position="1627"/>
        <end position="1651"/>
    </location>
</feature>
<feature type="compositionally biased region" description="Low complexity" evidence="9">
    <location>
        <begin position="1627"/>
        <end position="1638"/>
    </location>
</feature>
<evidence type="ECO:0000256" key="6">
    <source>
        <dbReference type="ARBA" id="ARBA00022763"/>
    </source>
</evidence>
<feature type="domain" description="Proteasome activator Blm10 middle HEAT repeats region" evidence="11">
    <location>
        <begin position="384"/>
        <end position="884"/>
    </location>
</feature>